<protein>
    <submittedName>
        <fullName evidence="1">Uncharacterized protein</fullName>
    </submittedName>
</protein>
<gene>
    <name evidence="1" type="ORF">ABVK25_006253</name>
</gene>
<dbReference type="EMBL" id="JBHFEH010000020">
    <property type="protein sequence ID" value="KAL2053600.1"/>
    <property type="molecule type" value="Genomic_DNA"/>
</dbReference>
<name>A0ABR4B6W5_9LECA</name>
<keyword evidence="2" id="KW-1185">Reference proteome</keyword>
<evidence type="ECO:0000313" key="1">
    <source>
        <dbReference type="EMBL" id="KAL2053600.1"/>
    </source>
</evidence>
<sequence>MAPQALPQKGLTDREGDEWMDAYVIVKTLGDKKFYKPWGFVLGVGELDAVQGKLPLFHRNLRDDVAGNHLEYLLVEIPFFGERSRVFYGVKLDIMGIGDNDRSKTKNMGKRKSKETGVVEEVLDNIVEVDENRGRKKDLEQEVV</sequence>
<proteinExistence type="predicted"/>
<reference evidence="1 2" key="1">
    <citation type="submission" date="2024-09" db="EMBL/GenBank/DDBJ databases">
        <title>Rethinking Asexuality: The Enigmatic Case of Functional Sexual Genes in Lepraria (Stereocaulaceae).</title>
        <authorList>
            <person name="Doellman M."/>
            <person name="Sun Y."/>
            <person name="Barcenas-Pena A."/>
            <person name="Lumbsch H.T."/>
            <person name="Grewe F."/>
        </authorList>
    </citation>
    <scope>NUCLEOTIDE SEQUENCE [LARGE SCALE GENOMIC DNA]</scope>
    <source>
        <strain evidence="1 2">Grewe 0041</strain>
    </source>
</reference>
<dbReference type="Proteomes" id="UP001590951">
    <property type="component" value="Unassembled WGS sequence"/>
</dbReference>
<accession>A0ABR4B6W5</accession>
<organism evidence="1 2">
    <name type="scientific">Lepraria finkii</name>
    <dbReference type="NCBI Taxonomy" id="1340010"/>
    <lineage>
        <taxon>Eukaryota</taxon>
        <taxon>Fungi</taxon>
        <taxon>Dikarya</taxon>
        <taxon>Ascomycota</taxon>
        <taxon>Pezizomycotina</taxon>
        <taxon>Lecanoromycetes</taxon>
        <taxon>OSLEUM clade</taxon>
        <taxon>Lecanoromycetidae</taxon>
        <taxon>Lecanorales</taxon>
        <taxon>Lecanorineae</taxon>
        <taxon>Stereocaulaceae</taxon>
        <taxon>Lepraria</taxon>
    </lineage>
</organism>
<evidence type="ECO:0000313" key="2">
    <source>
        <dbReference type="Proteomes" id="UP001590951"/>
    </source>
</evidence>
<comment type="caution">
    <text evidence="1">The sequence shown here is derived from an EMBL/GenBank/DDBJ whole genome shotgun (WGS) entry which is preliminary data.</text>
</comment>